<dbReference type="Pfam" id="PF13624">
    <property type="entry name" value="SurA_N_3"/>
    <property type="match status" value="1"/>
</dbReference>
<feature type="region of interest" description="Disordered" evidence="2">
    <location>
        <begin position="257"/>
        <end position="286"/>
    </location>
</feature>
<dbReference type="Gene3D" id="1.10.8.1040">
    <property type="match status" value="1"/>
</dbReference>
<evidence type="ECO:0000313" key="4">
    <source>
        <dbReference type="Proteomes" id="UP000664914"/>
    </source>
</evidence>
<evidence type="ECO:0000313" key="3">
    <source>
        <dbReference type="EMBL" id="QTH20872.1"/>
    </source>
</evidence>
<evidence type="ECO:0000256" key="1">
    <source>
        <dbReference type="ARBA" id="ARBA00022729"/>
    </source>
</evidence>
<reference evidence="3" key="2">
    <citation type="submission" date="2021-04" db="EMBL/GenBank/DDBJ databases">
        <title>Isolation and genomic analysis of the ibuprofen-degrading bacterium Sphingomonas strain MPO218.</title>
        <authorList>
            <person name="Aulestia M."/>
            <person name="Flores A."/>
            <person name="Mangas E.L."/>
            <person name="Perez-Pulido A.J."/>
            <person name="Santero E."/>
            <person name="Camacho E.M."/>
        </authorList>
    </citation>
    <scope>NUCLEOTIDE SEQUENCE</scope>
    <source>
        <strain evidence="3">MPO218</strain>
    </source>
</reference>
<sequence length="286" mass="31262">MKVKAALLGGAMAAALLVSGCHKEPKGQILAIVNGEEISLQELNAELQGTRIPDSVDRDKLRKQVLQRLIDRKLIVQKAREQGLDKTPEYVTQQRRLEENLLVTMLGQKIASTVPMPDDRDITQYIADNPTQFASRQRLLLDQIQFAAPKDPKQLLTLRDAHTLEALATGIQKLGLGMSRGKGVIDTGRLDPALVKVINQLPPGEPFVLPSNGQYVASVIVGRDATPTPTPIARQAAAEMVRRKELVAESKAQVARARTSAEIQYQPGYEPDKSAIKASQAKKTAK</sequence>
<accession>A0A975D0X2</accession>
<dbReference type="Proteomes" id="UP000664914">
    <property type="component" value="Chromosome"/>
</dbReference>
<reference evidence="3" key="1">
    <citation type="submission" date="2020-07" db="EMBL/GenBank/DDBJ databases">
        <authorList>
            <person name="Camacho E."/>
        </authorList>
    </citation>
    <scope>NUCLEOTIDE SEQUENCE</scope>
    <source>
        <strain evidence="3">MPO218</strain>
    </source>
</reference>
<name>A0A975D0X2_9SPHN</name>
<proteinExistence type="predicted"/>
<dbReference type="InterPro" id="IPR050280">
    <property type="entry name" value="OMP_Chaperone_SurA"/>
</dbReference>
<dbReference type="PROSITE" id="PS51257">
    <property type="entry name" value="PROKAR_LIPOPROTEIN"/>
    <property type="match status" value="1"/>
</dbReference>
<keyword evidence="1" id="KW-0732">Signal</keyword>
<gene>
    <name evidence="3" type="ORF">HRJ34_21510</name>
</gene>
<dbReference type="InterPro" id="IPR027304">
    <property type="entry name" value="Trigger_fact/SurA_dom_sf"/>
</dbReference>
<dbReference type="PANTHER" id="PTHR47637:SF1">
    <property type="entry name" value="CHAPERONE SURA"/>
    <property type="match status" value="1"/>
</dbReference>
<evidence type="ECO:0000256" key="2">
    <source>
        <dbReference type="SAM" id="MobiDB-lite"/>
    </source>
</evidence>
<dbReference type="AlphaFoldDB" id="A0A975D0X2"/>
<protein>
    <submittedName>
        <fullName evidence="3">SurA N-terminal domain-containing protein</fullName>
    </submittedName>
</protein>
<dbReference type="EMBL" id="CP059319">
    <property type="protein sequence ID" value="QTH20872.1"/>
    <property type="molecule type" value="Genomic_DNA"/>
</dbReference>
<organism evidence="3 4">
    <name type="scientific">Rhizorhabdus wittichii</name>
    <dbReference type="NCBI Taxonomy" id="160791"/>
    <lineage>
        <taxon>Bacteria</taxon>
        <taxon>Pseudomonadati</taxon>
        <taxon>Pseudomonadota</taxon>
        <taxon>Alphaproteobacteria</taxon>
        <taxon>Sphingomonadales</taxon>
        <taxon>Sphingomonadaceae</taxon>
        <taxon>Rhizorhabdus</taxon>
    </lineage>
</organism>
<dbReference type="SUPFAM" id="SSF109998">
    <property type="entry name" value="Triger factor/SurA peptide-binding domain-like"/>
    <property type="match status" value="1"/>
</dbReference>
<dbReference type="PANTHER" id="PTHR47637">
    <property type="entry name" value="CHAPERONE SURA"/>
    <property type="match status" value="1"/>
</dbReference>